<sequence>LEVNRIKLDGRKEYQGVKIVVGCNRKDHLVELPLAISYWRLVHSGTPNGLSSP</sequence>
<dbReference type="EMBL" id="CAJVPV010003958">
    <property type="protein sequence ID" value="CAG8563529.1"/>
    <property type="molecule type" value="Genomic_DNA"/>
</dbReference>
<dbReference type="AlphaFoldDB" id="A0A9N9BCW5"/>
<reference evidence="1" key="1">
    <citation type="submission" date="2021-06" db="EMBL/GenBank/DDBJ databases">
        <authorList>
            <person name="Kallberg Y."/>
            <person name="Tangrot J."/>
            <person name="Rosling A."/>
        </authorList>
    </citation>
    <scope>NUCLEOTIDE SEQUENCE</scope>
    <source>
        <strain evidence="1">CL551</strain>
    </source>
</reference>
<comment type="caution">
    <text evidence="1">The sequence shown here is derived from an EMBL/GenBank/DDBJ whole genome shotgun (WGS) entry which is preliminary data.</text>
</comment>
<dbReference type="Proteomes" id="UP000789342">
    <property type="component" value="Unassembled WGS sequence"/>
</dbReference>
<organism evidence="1 2">
    <name type="scientific">Acaulospora morrowiae</name>
    <dbReference type="NCBI Taxonomy" id="94023"/>
    <lineage>
        <taxon>Eukaryota</taxon>
        <taxon>Fungi</taxon>
        <taxon>Fungi incertae sedis</taxon>
        <taxon>Mucoromycota</taxon>
        <taxon>Glomeromycotina</taxon>
        <taxon>Glomeromycetes</taxon>
        <taxon>Diversisporales</taxon>
        <taxon>Acaulosporaceae</taxon>
        <taxon>Acaulospora</taxon>
    </lineage>
</organism>
<name>A0A9N9BCW5_9GLOM</name>
<gene>
    <name evidence="1" type="ORF">AMORRO_LOCUS6133</name>
</gene>
<evidence type="ECO:0000313" key="1">
    <source>
        <dbReference type="EMBL" id="CAG8563529.1"/>
    </source>
</evidence>
<accession>A0A9N9BCW5</accession>
<proteinExistence type="predicted"/>
<keyword evidence="2" id="KW-1185">Reference proteome</keyword>
<evidence type="ECO:0000313" key="2">
    <source>
        <dbReference type="Proteomes" id="UP000789342"/>
    </source>
</evidence>
<protein>
    <submittedName>
        <fullName evidence="1">4229_t:CDS:1</fullName>
    </submittedName>
</protein>
<feature type="non-terminal residue" evidence="1">
    <location>
        <position position="53"/>
    </location>
</feature>